<evidence type="ECO:0000313" key="2">
    <source>
        <dbReference type="EMBL" id="ONK29072.1"/>
    </source>
</evidence>
<accession>A0AB36JQ72</accession>
<dbReference type="Proteomes" id="UP000188600">
    <property type="component" value="Unassembled WGS sequence"/>
</dbReference>
<organism evidence="1 3">
    <name type="scientific">Streptococcus azizii</name>
    <dbReference type="NCBI Taxonomy" id="1579424"/>
    <lineage>
        <taxon>Bacteria</taxon>
        <taxon>Bacillati</taxon>
        <taxon>Bacillota</taxon>
        <taxon>Bacilli</taxon>
        <taxon>Lactobacillales</taxon>
        <taxon>Streptococcaceae</taxon>
        <taxon>Streptococcus</taxon>
    </lineage>
</organism>
<dbReference type="EMBL" id="MSPT01000016">
    <property type="protein sequence ID" value="ONK26325.1"/>
    <property type="molecule type" value="Genomic_DNA"/>
</dbReference>
<dbReference type="EMBL" id="MSPR01000009">
    <property type="protein sequence ID" value="ONK29072.1"/>
    <property type="molecule type" value="Genomic_DNA"/>
</dbReference>
<reference evidence="3 4" key="1">
    <citation type="submission" date="2016-12" db="EMBL/GenBank/DDBJ databases">
        <authorList>
            <person name="Gulvik C.A."/>
        </authorList>
    </citation>
    <scope>NUCLEOTIDE SEQUENCE [LARGE SCALE GENOMIC DNA]</scope>
    <source>
        <strain evidence="2 4">12-5202</strain>
        <strain evidence="1 3">12-5291</strain>
    </source>
</reference>
<evidence type="ECO:0000313" key="4">
    <source>
        <dbReference type="Proteomes" id="UP000188946"/>
    </source>
</evidence>
<keyword evidence="4" id="KW-1185">Reference proteome</keyword>
<dbReference type="AlphaFoldDB" id="A0AB36JQ72"/>
<dbReference type="Proteomes" id="UP000188946">
    <property type="component" value="Unassembled WGS sequence"/>
</dbReference>
<proteinExistence type="predicted"/>
<comment type="caution">
    <text evidence="1">The sequence shown here is derived from an EMBL/GenBank/DDBJ whole genome shotgun (WGS) entry which is preliminary data.</text>
</comment>
<evidence type="ECO:0008006" key="5">
    <source>
        <dbReference type="Google" id="ProtNLM"/>
    </source>
</evidence>
<protein>
    <recommendedName>
        <fullName evidence="5">CopG family transcriptional regulator</fullName>
    </recommendedName>
</protein>
<name>A0AB36JQ72_9STRE</name>
<evidence type="ECO:0000313" key="3">
    <source>
        <dbReference type="Proteomes" id="UP000188600"/>
    </source>
</evidence>
<gene>
    <name evidence="2" type="ORF">BVE84_05645</name>
    <name evidence="1" type="ORF">BVE86_07585</name>
</gene>
<evidence type="ECO:0000313" key="1">
    <source>
        <dbReference type="EMBL" id="ONK26325.1"/>
    </source>
</evidence>
<sequence length="76" mass="8666">MITVEKQQPKTYARIRCTNEVYDQVAEIANECDLTLNQVVSSLLLFALNHAKVVSTEKRIVEHRLVIGGEEYGHHD</sequence>